<comment type="caution">
    <text evidence="2">The sequence shown here is derived from an EMBL/GenBank/DDBJ whole genome shotgun (WGS) entry which is preliminary data.</text>
</comment>
<gene>
    <name evidence="2" type="ORF">LCGC14_1234580</name>
</gene>
<organism evidence="2">
    <name type="scientific">marine sediment metagenome</name>
    <dbReference type="NCBI Taxonomy" id="412755"/>
    <lineage>
        <taxon>unclassified sequences</taxon>
        <taxon>metagenomes</taxon>
        <taxon>ecological metagenomes</taxon>
    </lineage>
</organism>
<feature type="region of interest" description="Disordered" evidence="1">
    <location>
        <begin position="17"/>
        <end position="57"/>
    </location>
</feature>
<feature type="non-terminal residue" evidence="2">
    <location>
        <position position="1"/>
    </location>
</feature>
<dbReference type="EMBL" id="LAZR01006619">
    <property type="protein sequence ID" value="KKM90850.1"/>
    <property type="molecule type" value="Genomic_DNA"/>
</dbReference>
<proteinExistence type="predicted"/>
<dbReference type="AlphaFoldDB" id="A0A0F9NPT6"/>
<reference evidence="2" key="1">
    <citation type="journal article" date="2015" name="Nature">
        <title>Complex archaea that bridge the gap between prokaryotes and eukaryotes.</title>
        <authorList>
            <person name="Spang A."/>
            <person name="Saw J.H."/>
            <person name="Jorgensen S.L."/>
            <person name="Zaremba-Niedzwiedzka K."/>
            <person name="Martijn J."/>
            <person name="Lind A.E."/>
            <person name="van Eijk R."/>
            <person name="Schleper C."/>
            <person name="Guy L."/>
            <person name="Ettema T.J."/>
        </authorList>
    </citation>
    <scope>NUCLEOTIDE SEQUENCE</scope>
</reference>
<evidence type="ECO:0000256" key="1">
    <source>
        <dbReference type="SAM" id="MobiDB-lite"/>
    </source>
</evidence>
<sequence length="120" mass="12782">VDATLKLPGVVEMFAEEVRPSAPRPPGAGATARPPEEAEVAPPATPAEAEAPPSGPTRKQLLDAFYAKAIRYPGGLVAFLRDHAPWALTSDEKAFDNLAARDDQIADLTILLDEKLGARR</sequence>
<name>A0A0F9NPT6_9ZZZZ</name>
<protein>
    <submittedName>
        <fullName evidence="2">Uncharacterized protein</fullName>
    </submittedName>
</protein>
<evidence type="ECO:0000313" key="2">
    <source>
        <dbReference type="EMBL" id="KKM90850.1"/>
    </source>
</evidence>
<feature type="compositionally biased region" description="Low complexity" evidence="1">
    <location>
        <begin position="40"/>
        <end position="52"/>
    </location>
</feature>
<accession>A0A0F9NPT6</accession>